<dbReference type="EMBL" id="LIAE01007028">
    <property type="protein sequence ID" value="PAV82787.1"/>
    <property type="molecule type" value="Genomic_DNA"/>
</dbReference>
<feature type="compositionally biased region" description="Basic and acidic residues" evidence="1">
    <location>
        <begin position="82"/>
        <end position="95"/>
    </location>
</feature>
<gene>
    <name evidence="2" type="ORF">WR25_24724</name>
</gene>
<feature type="region of interest" description="Disordered" evidence="1">
    <location>
        <begin position="33"/>
        <end position="54"/>
    </location>
</feature>
<name>A0A2A2L9R2_9BILA</name>
<evidence type="ECO:0000313" key="3">
    <source>
        <dbReference type="Proteomes" id="UP000218231"/>
    </source>
</evidence>
<proteinExistence type="predicted"/>
<evidence type="ECO:0000256" key="1">
    <source>
        <dbReference type="SAM" id="MobiDB-lite"/>
    </source>
</evidence>
<organism evidence="2 3">
    <name type="scientific">Diploscapter pachys</name>
    <dbReference type="NCBI Taxonomy" id="2018661"/>
    <lineage>
        <taxon>Eukaryota</taxon>
        <taxon>Metazoa</taxon>
        <taxon>Ecdysozoa</taxon>
        <taxon>Nematoda</taxon>
        <taxon>Chromadorea</taxon>
        <taxon>Rhabditida</taxon>
        <taxon>Rhabditina</taxon>
        <taxon>Rhabditomorpha</taxon>
        <taxon>Rhabditoidea</taxon>
        <taxon>Rhabditidae</taxon>
        <taxon>Diploscapter</taxon>
    </lineage>
</organism>
<evidence type="ECO:0000313" key="2">
    <source>
        <dbReference type="EMBL" id="PAV82787.1"/>
    </source>
</evidence>
<keyword evidence="3" id="KW-1185">Reference proteome</keyword>
<accession>A0A2A2L9R2</accession>
<dbReference type="AlphaFoldDB" id="A0A2A2L9R2"/>
<protein>
    <submittedName>
        <fullName evidence="2">Uncharacterized protein</fullName>
    </submittedName>
</protein>
<dbReference type="Proteomes" id="UP000218231">
    <property type="component" value="Unassembled WGS sequence"/>
</dbReference>
<feature type="region of interest" description="Disordered" evidence="1">
    <location>
        <begin position="76"/>
        <end position="109"/>
    </location>
</feature>
<sequence>MGFALEDDEGGDRRFDEDQTKFLVGLFLIGKKTDNNIDPKRASEMMKAERDANGKRRFKRDQFLIISQIKSWFGVRARTEKRRIEEKQKKEDQNKDKKKQGRGKTRAEREITTDEITEIMILAELKKELEELEGSLRGTMEMENFFEDDKEILERMVVEKKENIFIPNDD</sequence>
<comment type="caution">
    <text evidence="2">The sequence shown here is derived from an EMBL/GenBank/DDBJ whole genome shotgun (WGS) entry which is preliminary data.</text>
</comment>
<reference evidence="2 3" key="1">
    <citation type="journal article" date="2017" name="Curr. Biol.">
        <title>Genome architecture and evolution of a unichromosomal asexual nematode.</title>
        <authorList>
            <person name="Fradin H."/>
            <person name="Zegar C."/>
            <person name="Gutwein M."/>
            <person name="Lucas J."/>
            <person name="Kovtun M."/>
            <person name="Corcoran D."/>
            <person name="Baugh L.R."/>
            <person name="Kiontke K."/>
            <person name="Gunsalus K."/>
            <person name="Fitch D.H."/>
            <person name="Piano F."/>
        </authorList>
    </citation>
    <scope>NUCLEOTIDE SEQUENCE [LARGE SCALE GENOMIC DNA]</scope>
    <source>
        <strain evidence="2">PF1309</strain>
    </source>
</reference>